<evidence type="ECO:0000259" key="6">
    <source>
        <dbReference type="Pfam" id="PF00669"/>
    </source>
</evidence>
<dbReference type="NCBIfam" id="TIGR02550">
    <property type="entry name" value="flagell_flgL"/>
    <property type="match status" value="1"/>
</dbReference>
<dbReference type="PANTHER" id="PTHR42792:SF1">
    <property type="entry name" value="FLAGELLAR HOOK-ASSOCIATED PROTEIN 3"/>
    <property type="match status" value="1"/>
</dbReference>
<evidence type="ECO:0000256" key="4">
    <source>
        <dbReference type="ARBA" id="ARBA00022525"/>
    </source>
</evidence>
<keyword evidence="7" id="KW-0282">Flagellum</keyword>
<comment type="subcellular location">
    <subcellularLocation>
        <location evidence="1">Bacterial flagellum</location>
    </subcellularLocation>
    <subcellularLocation>
        <location evidence="2">Secreted</location>
    </subcellularLocation>
</comment>
<feature type="domain" description="Flagellin N-terminal" evidence="6">
    <location>
        <begin position="4"/>
        <end position="140"/>
    </location>
</feature>
<comment type="similarity">
    <text evidence="3">Belongs to the bacterial flagellin family.</text>
</comment>
<dbReference type="AlphaFoldDB" id="A0A2U1U6Z8"/>
<dbReference type="GO" id="GO:0005576">
    <property type="term" value="C:extracellular region"/>
    <property type="evidence" value="ECO:0007669"/>
    <property type="project" value="UniProtKB-SubCell"/>
</dbReference>
<dbReference type="InterPro" id="IPR001492">
    <property type="entry name" value="Flagellin"/>
</dbReference>
<dbReference type="Gene3D" id="1.20.1330.10">
    <property type="entry name" value="f41 fragment of flagellin, N-terminal domain"/>
    <property type="match status" value="1"/>
</dbReference>
<dbReference type="Pfam" id="PF00669">
    <property type="entry name" value="Flagellin_N"/>
    <property type="match status" value="1"/>
</dbReference>
<evidence type="ECO:0000313" key="8">
    <source>
        <dbReference type="Proteomes" id="UP000296159"/>
    </source>
</evidence>
<evidence type="ECO:0000256" key="2">
    <source>
        <dbReference type="ARBA" id="ARBA00004613"/>
    </source>
</evidence>
<proteinExistence type="inferred from homology"/>
<evidence type="ECO:0000256" key="3">
    <source>
        <dbReference type="ARBA" id="ARBA00005709"/>
    </source>
</evidence>
<dbReference type="GO" id="GO:0071973">
    <property type="term" value="P:bacterial-type flagellum-dependent cell motility"/>
    <property type="evidence" value="ECO:0007669"/>
    <property type="project" value="InterPro"/>
</dbReference>
<keyword evidence="7" id="KW-0969">Cilium</keyword>
<dbReference type="RefSeq" id="WP_136165898.1">
    <property type="nucleotide sequence ID" value="NZ_KZ819075.1"/>
</dbReference>
<name>A0A2U1U6Z8_9GAMM</name>
<keyword evidence="5" id="KW-0975">Bacterial flagellum</keyword>
<dbReference type="SUPFAM" id="SSF64518">
    <property type="entry name" value="Phase 1 flagellin"/>
    <property type="match status" value="1"/>
</dbReference>
<dbReference type="EMBL" id="QDKH01000007">
    <property type="protein sequence ID" value="PWC17425.1"/>
    <property type="molecule type" value="Genomic_DNA"/>
</dbReference>
<sequence length="318" mass="33812">MRLSTSMIYQQNMQGILNGQTAWQKTGMQLSTGKRVVNPSDDPIAAAQVIMLGQAQSENSQYTLARTFARQSMSLEESILSKVADSVIAASTQVISGGGVKSDDDRQSVAAELRGIKAQLLNMANSTDGNGNYIFAGYETDSAPFVDDSTGVEYVGGYQAIEQRVDAARSMTVGHIGSAVFNGVTGDAQKEPDGSVQSDLFATLDLAINALETPLDGADDATKAAVEAALATASRGLTNSLNNVSSVRAELGVQLNELDNLDSIGADRTLANKDTLSQLQDTDWYDAISTYTMQQASLQAAYTNFQSMQGMSLFQLNK</sequence>
<keyword evidence="8" id="KW-1185">Reference proteome</keyword>
<comment type="caution">
    <text evidence="7">The sequence shown here is derived from an EMBL/GenBank/DDBJ whole genome shotgun (WGS) entry which is preliminary data.</text>
</comment>
<keyword evidence="4" id="KW-0964">Secreted</keyword>
<accession>A0A2U1U6Z8</accession>
<evidence type="ECO:0000256" key="5">
    <source>
        <dbReference type="ARBA" id="ARBA00023143"/>
    </source>
</evidence>
<dbReference type="PANTHER" id="PTHR42792">
    <property type="entry name" value="FLAGELLIN"/>
    <property type="match status" value="1"/>
</dbReference>
<dbReference type="InterPro" id="IPR013384">
    <property type="entry name" value="Flagell_FlgL"/>
</dbReference>
<gene>
    <name evidence="7" type="primary">flgL</name>
    <name evidence="7" type="ORF">DDT56_07875</name>
</gene>
<evidence type="ECO:0000313" key="7">
    <source>
        <dbReference type="EMBL" id="PWC17425.1"/>
    </source>
</evidence>
<protein>
    <submittedName>
        <fullName evidence="7">Flagellar hook-filament junction protein FlgL</fullName>
    </submittedName>
</protein>
<dbReference type="GO" id="GO:0005198">
    <property type="term" value="F:structural molecule activity"/>
    <property type="evidence" value="ECO:0007669"/>
    <property type="project" value="InterPro"/>
</dbReference>
<keyword evidence="7" id="KW-0966">Cell projection</keyword>
<dbReference type="Proteomes" id="UP000296159">
    <property type="component" value="Unassembled WGS sequence"/>
</dbReference>
<evidence type="ECO:0000256" key="1">
    <source>
        <dbReference type="ARBA" id="ARBA00004365"/>
    </source>
</evidence>
<reference evidence="7 8" key="1">
    <citation type="submission" date="2018-04" db="EMBL/GenBank/DDBJ databases">
        <title>Brenneria corticis sp.nov.</title>
        <authorList>
            <person name="Li Y."/>
        </authorList>
    </citation>
    <scope>NUCLEOTIDE SEQUENCE [LARGE SCALE GENOMIC DNA]</scope>
    <source>
        <strain evidence="7 8">CFCC 11842</strain>
    </source>
</reference>
<dbReference type="GO" id="GO:0009424">
    <property type="term" value="C:bacterial-type flagellum hook"/>
    <property type="evidence" value="ECO:0007669"/>
    <property type="project" value="InterPro"/>
</dbReference>
<organism evidence="7 8">
    <name type="scientific">Brenneria corticis</name>
    <dbReference type="NCBI Taxonomy" id="2173106"/>
    <lineage>
        <taxon>Bacteria</taxon>
        <taxon>Pseudomonadati</taxon>
        <taxon>Pseudomonadota</taxon>
        <taxon>Gammaproteobacteria</taxon>
        <taxon>Enterobacterales</taxon>
        <taxon>Pectobacteriaceae</taxon>
        <taxon>Brenneria</taxon>
    </lineage>
</organism>
<dbReference type="InterPro" id="IPR001029">
    <property type="entry name" value="Flagellin_N"/>
</dbReference>